<organism evidence="5 6">
    <name type="scientific">Latilactobacillus curvatus JCM 1096 = DSM 20019</name>
    <dbReference type="NCBI Taxonomy" id="1293592"/>
    <lineage>
        <taxon>Bacteria</taxon>
        <taxon>Bacillati</taxon>
        <taxon>Bacillota</taxon>
        <taxon>Bacilli</taxon>
        <taxon>Lactobacillales</taxon>
        <taxon>Lactobacillaceae</taxon>
        <taxon>Latilactobacillus</taxon>
    </lineage>
</organism>
<dbReference type="SMART" id="SM00646">
    <property type="entry name" value="Ami_3"/>
    <property type="match status" value="1"/>
</dbReference>
<evidence type="ECO:0000313" key="5">
    <source>
        <dbReference type="EMBL" id="KRK92905.1"/>
    </source>
</evidence>
<dbReference type="GO" id="GO:0009253">
    <property type="term" value="P:peptidoglycan catabolic process"/>
    <property type="evidence" value="ECO:0007669"/>
    <property type="project" value="InterPro"/>
</dbReference>
<dbReference type="InterPro" id="IPR003646">
    <property type="entry name" value="SH3-like_bac-type"/>
</dbReference>
<comment type="caution">
    <text evidence="5">The sequence shown here is derived from an EMBL/GenBank/DDBJ whole genome shotgun (WGS) entry which is preliminary data.</text>
</comment>
<accession>A0AAJ0LFA2</accession>
<keyword evidence="1" id="KW-0378">Hydrolase</keyword>
<dbReference type="Proteomes" id="UP000050828">
    <property type="component" value="Unassembled WGS sequence"/>
</dbReference>
<dbReference type="AlphaFoldDB" id="A0AAJ0LFA2"/>
<feature type="region of interest" description="Disordered" evidence="3">
    <location>
        <begin position="171"/>
        <end position="197"/>
    </location>
</feature>
<dbReference type="SMART" id="SM00287">
    <property type="entry name" value="SH3b"/>
    <property type="match status" value="3"/>
</dbReference>
<gene>
    <name evidence="5" type="ORF">FC08_GL000360</name>
</gene>
<dbReference type="PANTHER" id="PTHR30404:SF7">
    <property type="entry name" value="CELL WALL AMIDASE LYTH-RELATED"/>
    <property type="match status" value="1"/>
</dbReference>
<keyword evidence="2" id="KW-0961">Cell wall biogenesis/degradation</keyword>
<dbReference type="EMBL" id="AZDL01000014">
    <property type="protein sequence ID" value="KRK92905.1"/>
    <property type="molecule type" value="Genomic_DNA"/>
</dbReference>
<dbReference type="Pfam" id="PF08239">
    <property type="entry name" value="SH3_3"/>
    <property type="match status" value="3"/>
</dbReference>
<dbReference type="Gene3D" id="2.30.30.40">
    <property type="entry name" value="SH3 Domains"/>
    <property type="match status" value="3"/>
</dbReference>
<dbReference type="Pfam" id="PF01520">
    <property type="entry name" value="Amidase_3"/>
    <property type="match status" value="1"/>
</dbReference>
<sequence length="447" mass="48894">MLKKMQKPLSWFKHYPAVIILALLVFVGLFVTHALAAYQQITIKANVVNVRQGPGLSYDVMSQANKGETMNVISQKNNWYQVRLSGDKIGWVASWLVDNTEVSATSNRVAKVTNSFANVRQSSSADSQLLGKLNQGDEITVLYQQNGWSQIKYNSAVGWVQSDLIEVSDQAPATVQKTTTAESESTDTDTSSSAIKSVTTQLDNTKLRTGPDVSYQYTQSYPANTKLTYINKSGTWYQVKDADGNTGYVASWVVTPSEKNEVVKTSATSLSEATIVLDAGHGGTDVGALSTKSKYEKDYTLATVDAIAKKLKAAGANVVLTRSNDSFVDLEPRPALANKLKADAFISVHFDSSNEANEASGTTTYYYSSSKDMSLAKAINNQTKTLPLNNRGIEYGNYQVLRDNQRPAVLLELGYINSDKDFSYISSANYQAKVADAVYTGLTDYFK</sequence>
<dbReference type="GO" id="GO:0008745">
    <property type="term" value="F:N-acetylmuramoyl-L-alanine amidase activity"/>
    <property type="evidence" value="ECO:0007669"/>
    <property type="project" value="InterPro"/>
</dbReference>
<protein>
    <submittedName>
        <fullName evidence="5">N-acetylmuramoyl-L-alanine amidase family protein</fullName>
    </submittedName>
</protein>
<proteinExistence type="predicted"/>
<evidence type="ECO:0000259" key="4">
    <source>
        <dbReference type="PROSITE" id="PS51781"/>
    </source>
</evidence>
<dbReference type="CDD" id="cd02696">
    <property type="entry name" value="MurNAc-LAA"/>
    <property type="match status" value="1"/>
</dbReference>
<dbReference type="PROSITE" id="PS51781">
    <property type="entry name" value="SH3B"/>
    <property type="match status" value="3"/>
</dbReference>
<feature type="domain" description="SH3b" evidence="4">
    <location>
        <begin position="36"/>
        <end position="100"/>
    </location>
</feature>
<evidence type="ECO:0000256" key="3">
    <source>
        <dbReference type="SAM" id="MobiDB-lite"/>
    </source>
</evidence>
<evidence type="ECO:0000313" key="6">
    <source>
        <dbReference type="Proteomes" id="UP000050828"/>
    </source>
</evidence>
<feature type="domain" description="SH3b" evidence="4">
    <location>
        <begin position="193"/>
        <end position="257"/>
    </location>
</feature>
<name>A0AAJ0LFA2_LATCU</name>
<dbReference type="InterPro" id="IPR050695">
    <property type="entry name" value="N-acetylmuramoyl_amidase_3"/>
</dbReference>
<dbReference type="GO" id="GO:0030288">
    <property type="term" value="C:outer membrane-bounded periplasmic space"/>
    <property type="evidence" value="ECO:0007669"/>
    <property type="project" value="TreeGrafter"/>
</dbReference>
<dbReference type="Gene3D" id="3.40.630.40">
    <property type="entry name" value="Zn-dependent exopeptidases"/>
    <property type="match status" value="1"/>
</dbReference>
<evidence type="ECO:0000256" key="2">
    <source>
        <dbReference type="ARBA" id="ARBA00023316"/>
    </source>
</evidence>
<feature type="compositionally biased region" description="Low complexity" evidence="3">
    <location>
        <begin position="178"/>
        <end position="194"/>
    </location>
</feature>
<feature type="domain" description="SH3b" evidence="4">
    <location>
        <begin position="107"/>
        <end position="169"/>
    </location>
</feature>
<reference evidence="5 6" key="1">
    <citation type="journal article" date="2015" name="Genome Announc.">
        <title>Expanding the biotechnology potential of lactobacilli through comparative genomics of 213 strains and associated genera.</title>
        <authorList>
            <person name="Sun Z."/>
            <person name="Harris H.M."/>
            <person name="McCann A."/>
            <person name="Guo C."/>
            <person name="Argimon S."/>
            <person name="Zhang W."/>
            <person name="Yang X."/>
            <person name="Jeffery I.B."/>
            <person name="Cooney J.C."/>
            <person name="Kagawa T.F."/>
            <person name="Liu W."/>
            <person name="Song Y."/>
            <person name="Salvetti E."/>
            <person name="Wrobel A."/>
            <person name="Rasinkangas P."/>
            <person name="Parkhill J."/>
            <person name="Rea M.C."/>
            <person name="O'Sullivan O."/>
            <person name="Ritari J."/>
            <person name="Douillard F.P."/>
            <person name="Paul Ross R."/>
            <person name="Yang R."/>
            <person name="Briner A.E."/>
            <person name="Felis G.E."/>
            <person name="de Vos W.M."/>
            <person name="Barrangou R."/>
            <person name="Klaenhammer T.R."/>
            <person name="Caufield P.W."/>
            <person name="Cui Y."/>
            <person name="Zhang H."/>
            <person name="O'Toole P.W."/>
        </authorList>
    </citation>
    <scope>NUCLEOTIDE SEQUENCE [LARGE SCALE GENOMIC DNA]</scope>
    <source>
        <strain evidence="5 6">DSM 20019</strain>
    </source>
</reference>
<dbReference type="InterPro" id="IPR002508">
    <property type="entry name" value="MurNAc-LAA_cat"/>
</dbReference>
<dbReference type="PIRSF" id="PIRSF037846">
    <property type="entry name" value="Autolysin_YrvJ_prd"/>
    <property type="match status" value="1"/>
</dbReference>
<evidence type="ECO:0000256" key="1">
    <source>
        <dbReference type="ARBA" id="ARBA00022801"/>
    </source>
</evidence>
<dbReference type="GO" id="GO:0071555">
    <property type="term" value="P:cell wall organization"/>
    <property type="evidence" value="ECO:0007669"/>
    <property type="project" value="UniProtKB-KW"/>
</dbReference>
<dbReference type="SUPFAM" id="SSF53187">
    <property type="entry name" value="Zn-dependent exopeptidases"/>
    <property type="match status" value="1"/>
</dbReference>
<dbReference type="PANTHER" id="PTHR30404">
    <property type="entry name" value="N-ACETYLMURAMOYL-L-ALANINE AMIDASE"/>
    <property type="match status" value="1"/>
</dbReference>
<dbReference type="InterPro" id="IPR017293">
    <property type="entry name" value="N-acetylmuramoyl-L-ala_amidase"/>
</dbReference>